<protein>
    <submittedName>
        <fullName evidence="1">Tryptophan-tRNA ligase</fullName>
    </submittedName>
</protein>
<dbReference type="GO" id="GO:0004830">
    <property type="term" value="F:tryptophan-tRNA ligase activity"/>
    <property type="evidence" value="ECO:0007669"/>
    <property type="project" value="TreeGrafter"/>
</dbReference>
<evidence type="ECO:0000313" key="2">
    <source>
        <dbReference type="Proteomes" id="UP000034643"/>
    </source>
</evidence>
<dbReference type="PANTHER" id="PTHR43766:SF1">
    <property type="entry name" value="TRYPTOPHAN--TRNA LIGASE, MITOCHONDRIAL"/>
    <property type="match status" value="1"/>
</dbReference>
<sequence length="71" mass="7795">KAYTGAGIGYSELKEDLAKAIYGELKPIQERRKKFEESPSLVDKILAEGSARARQAAGETLEEIRKAMGLI</sequence>
<dbReference type="InterPro" id="IPR014729">
    <property type="entry name" value="Rossmann-like_a/b/a_fold"/>
</dbReference>
<accession>A0A0G1NUJ4</accession>
<name>A0A0G1NUJ4_9BACT</name>
<gene>
    <name evidence="1" type="ORF">UX34_C0008G0001</name>
</gene>
<dbReference type="Gene3D" id="1.10.240.10">
    <property type="entry name" value="Tyrosyl-Transfer RNA Synthetase"/>
    <property type="match status" value="1"/>
</dbReference>
<comment type="caution">
    <text evidence="1">The sequence shown here is derived from an EMBL/GenBank/DDBJ whole genome shotgun (WGS) entry which is preliminary data.</text>
</comment>
<dbReference type="PANTHER" id="PTHR43766">
    <property type="entry name" value="TRYPTOPHAN--TRNA LIGASE, MITOCHONDRIAL"/>
    <property type="match status" value="1"/>
</dbReference>
<dbReference type="InterPro" id="IPR050203">
    <property type="entry name" value="Trp-tRNA_synthetase"/>
</dbReference>
<feature type="non-terminal residue" evidence="1">
    <location>
        <position position="1"/>
    </location>
</feature>
<dbReference type="Gene3D" id="3.40.50.620">
    <property type="entry name" value="HUPs"/>
    <property type="match status" value="1"/>
</dbReference>
<reference evidence="1 2" key="1">
    <citation type="journal article" date="2015" name="Nature">
        <title>rRNA introns, odd ribosomes, and small enigmatic genomes across a large radiation of phyla.</title>
        <authorList>
            <person name="Brown C.T."/>
            <person name="Hug L.A."/>
            <person name="Thomas B.C."/>
            <person name="Sharon I."/>
            <person name="Castelle C.J."/>
            <person name="Singh A."/>
            <person name="Wilkins M.J."/>
            <person name="Williams K.H."/>
            <person name="Banfield J.F."/>
        </authorList>
    </citation>
    <scope>NUCLEOTIDE SEQUENCE [LARGE SCALE GENOMIC DNA]</scope>
</reference>
<dbReference type="EMBL" id="LCLV01000008">
    <property type="protein sequence ID" value="KKU24002.1"/>
    <property type="molecule type" value="Genomic_DNA"/>
</dbReference>
<dbReference type="GO" id="GO:0006436">
    <property type="term" value="P:tryptophanyl-tRNA aminoacylation"/>
    <property type="evidence" value="ECO:0007669"/>
    <property type="project" value="TreeGrafter"/>
</dbReference>
<proteinExistence type="predicted"/>
<evidence type="ECO:0000313" key="1">
    <source>
        <dbReference type="EMBL" id="KKU24002.1"/>
    </source>
</evidence>
<dbReference type="SUPFAM" id="SSF52374">
    <property type="entry name" value="Nucleotidylyl transferase"/>
    <property type="match status" value="1"/>
</dbReference>
<keyword evidence="1" id="KW-0436">Ligase</keyword>
<dbReference type="AlphaFoldDB" id="A0A0G1NUJ4"/>
<dbReference type="GO" id="GO:0005829">
    <property type="term" value="C:cytosol"/>
    <property type="evidence" value="ECO:0007669"/>
    <property type="project" value="TreeGrafter"/>
</dbReference>
<dbReference type="Proteomes" id="UP000034643">
    <property type="component" value="Unassembled WGS sequence"/>
</dbReference>
<organism evidence="1 2">
    <name type="scientific">Candidatus Woesebacteria bacterium GW2011_GWF1_46_13</name>
    <dbReference type="NCBI Taxonomy" id="1618602"/>
    <lineage>
        <taxon>Bacteria</taxon>
        <taxon>Candidatus Woeseibacteriota</taxon>
    </lineage>
</organism>